<accession>A0A916VIJ3</accession>
<dbReference type="Proteomes" id="UP000677218">
    <property type="component" value="Unassembled WGS sequence"/>
</dbReference>
<dbReference type="Pfam" id="PF06161">
    <property type="entry name" value="DUF975"/>
    <property type="match status" value="1"/>
</dbReference>
<feature type="transmembrane region" description="Helical" evidence="1">
    <location>
        <begin position="71"/>
        <end position="88"/>
    </location>
</feature>
<evidence type="ECO:0000313" key="2">
    <source>
        <dbReference type="EMBL" id="GFZ27358.1"/>
    </source>
</evidence>
<keyword evidence="1" id="KW-1133">Transmembrane helix</keyword>
<keyword evidence="1" id="KW-0472">Membrane</keyword>
<keyword evidence="1" id="KW-0812">Transmembrane</keyword>
<name>A0A916VIJ3_9LACO</name>
<dbReference type="AlphaFoldDB" id="A0A916VIJ3"/>
<dbReference type="EMBL" id="BMAY01000009">
    <property type="protein sequence ID" value="GFZ27358.1"/>
    <property type="molecule type" value="Genomic_DNA"/>
</dbReference>
<reference evidence="2" key="1">
    <citation type="submission" date="2020-08" db="EMBL/GenBank/DDBJ databases">
        <title>Taxonomic study for Lactobacillus species isolated from hardwood bark.</title>
        <authorList>
            <person name="Tohno M."/>
            <person name="Tanizawa Y."/>
        </authorList>
    </citation>
    <scope>NUCLEOTIDE SEQUENCE</scope>
    <source>
        <strain evidence="2">B40</strain>
    </source>
</reference>
<sequence length="234" mass="26399">MEVTRAELKAQAKNDLKGNWGWALIVELLTSLIMYLVPYIVVLLFFGFTAFNGFIVFASDSSASVVMTPKYALMTLVLMIVGLFTSVFHTSKVIAMQRLAEGRKDDIPAAIVSAFTKGRFGSMFWSGIVQGIFLALWSLLLIIPGIIKHYSYAMTYYIIEDAKERGEEIQVIDAINQSRALMDGHKMDLFILDLSFIGWHILCLCTFGIGYLWLSPYIQTTTSKFYLSLLDQQK</sequence>
<feature type="transmembrane region" description="Helical" evidence="1">
    <location>
        <begin position="21"/>
        <end position="51"/>
    </location>
</feature>
<gene>
    <name evidence="2" type="ORF">LCB40_12380</name>
</gene>
<dbReference type="PANTHER" id="PTHR40076">
    <property type="entry name" value="MEMBRANE PROTEIN-RELATED"/>
    <property type="match status" value="1"/>
</dbReference>
<dbReference type="PANTHER" id="PTHR40076:SF1">
    <property type="entry name" value="MEMBRANE PROTEIN"/>
    <property type="match status" value="1"/>
</dbReference>
<evidence type="ECO:0008006" key="4">
    <source>
        <dbReference type="Google" id="ProtNLM"/>
    </source>
</evidence>
<dbReference type="InterPro" id="IPR010380">
    <property type="entry name" value="DUF975"/>
</dbReference>
<proteinExistence type="predicted"/>
<evidence type="ECO:0000256" key="1">
    <source>
        <dbReference type="SAM" id="Phobius"/>
    </source>
</evidence>
<protein>
    <recommendedName>
        <fullName evidence="4">DUF975 family protein</fullName>
    </recommendedName>
</protein>
<feature type="transmembrane region" description="Helical" evidence="1">
    <location>
        <begin position="123"/>
        <end position="147"/>
    </location>
</feature>
<feature type="transmembrane region" description="Helical" evidence="1">
    <location>
        <begin position="189"/>
        <end position="214"/>
    </location>
</feature>
<comment type="caution">
    <text evidence="2">The sequence shown here is derived from an EMBL/GenBank/DDBJ whole genome shotgun (WGS) entry which is preliminary data.</text>
</comment>
<evidence type="ECO:0000313" key="3">
    <source>
        <dbReference type="Proteomes" id="UP000677218"/>
    </source>
</evidence>
<dbReference type="RefSeq" id="WP_212781050.1">
    <property type="nucleotide sequence ID" value="NZ_BMAY01000009.1"/>
</dbReference>
<keyword evidence="3" id="KW-1185">Reference proteome</keyword>
<organism evidence="2 3">
    <name type="scientific">Lactobacillus corticis</name>
    <dbReference type="NCBI Taxonomy" id="2201249"/>
    <lineage>
        <taxon>Bacteria</taxon>
        <taxon>Bacillati</taxon>
        <taxon>Bacillota</taxon>
        <taxon>Bacilli</taxon>
        <taxon>Lactobacillales</taxon>
        <taxon>Lactobacillaceae</taxon>
        <taxon>Lactobacillus</taxon>
    </lineage>
</organism>